<evidence type="ECO:0000256" key="1">
    <source>
        <dbReference type="ARBA" id="ARBA00004651"/>
    </source>
</evidence>
<dbReference type="Proteomes" id="UP001595632">
    <property type="component" value="Unassembled WGS sequence"/>
</dbReference>
<feature type="transmembrane region" description="Helical" evidence="8">
    <location>
        <begin position="177"/>
        <end position="195"/>
    </location>
</feature>
<feature type="transmembrane region" description="Helical" evidence="8">
    <location>
        <begin position="102"/>
        <end position="119"/>
    </location>
</feature>
<name>A0ABV7GSH7_9RHOB</name>
<evidence type="ECO:0000313" key="11">
    <source>
        <dbReference type="Proteomes" id="UP001595632"/>
    </source>
</evidence>
<feature type="transmembrane region" description="Helical" evidence="8">
    <location>
        <begin position="273"/>
        <end position="293"/>
    </location>
</feature>
<dbReference type="InterPro" id="IPR037185">
    <property type="entry name" value="EmrE-like"/>
</dbReference>
<feature type="transmembrane region" description="Helical" evidence="8">
    <location>
        <begin position="215"/>
        <end position="237"/>
    </location>
</feature>
<evidence type="ECO:0000256" key="6">
    <source>
        <dbReference type="ARBA" id="ARBA00022989"/>
    </source>
</evidence>
<keyword evidence="7 8" id="KW-0472">Membrane</keyword>
<sequence length="313" mass="33959">MSDDTKGVIAVAVASILWGLVPIYYKLLAHIPPLEVLAHRTIWSLVFFGLVLMIQGRLAEVRALLAHRAGLIAIAAAALLISCNWLLFIYAVQIDRVTEASLGYYIMPLLSVVLGMVFFGEKLNRTQAVAVLLAAAGVSVLTWGLGAAPWISIGLASLFGLYGAIKKYVDAGPVVSVSVEVLLLVPLAILWLWGVHTQGWTGLTGRALGIFGRDWMDSLLLMVSGPLTAIPLILFSYAARRVRLSTVGLVQYLNPTLQFLVAVVLFAEPFTKWHAIAFPMIWVALAIYSVWAVRQERSARRAATSSSTVSTTT</sequence>
<dbReference type="EMBL" id="JBHRTB010000010">
    <property type="protein sequence ID" value="MFC3144584.1"/>
    <property type="molecule type" value="Genomic_DNA"/>
</dbReference>
<evidence type="ECO:0000256" key="8">
    <source>
        <dbReference type="SAM" id="Phobius"/>
    </source>
</evidence>
<dbReference type="SUPFAM" id="SSF103481">
    <property type="entry name" value="Multidrug resistance efflux transporter EmrE"/>
    <property type="match status" value="2"/>
</dbReference>
<keyword evidence="11" id="KW-1185">Reference proteome</keyword>
<dbReference type="Pfam" id="PF00892">
    <property type="entry name" value="EamA"/>
    <property type="match status" value="1"/>
</dbReference>
<dbReference type="PANTHER" id="PTHR22911">
    <property type="entry name" value="ACYL-MALONYL CONDENSING ENZYME-RELATED"/>
    <property type="match status" value="1"/>
</dbReference>
<evidence type="ECO:0000256" key="5">
    <source>
        <dbReference type="ARBA" id="ARBA00022692"/>
    </source>
</evidence>
<feature type="transmembrane region" description="Helical" evidence="8">
    <location>
        <begin position="149"/>
        <end position="165"/>
    </location>
</feature>
<keyword evidence="4" id="KW-1003">Cell membrane</keyword>
<dbReference type="NCBIfam" id="TIGR00688">
    <property type="entry name" value="rarD"/>
    <property type="match status" value="1"/>
</dbReference>
<organism evidence="10 11">
    <name type="scientific">Psychromarinibacter halotolerans</name>
    <dbReference type="NCBI Taxonomy" id="1775175"/>
    <lineage>
        <taxon>Bacteria</taxon>
        <taxon>Pseudomonadati</taxon>
        <taxon>Pseudomonadota</taxon>
        <taxon>Alphaproteobacteria</taxon>
        <taxon>Rhodobacterales</taxon>
        <taxon>Paracoccaceae</taxon>
        <taxon>Psychromarinibacter</taxon>
    </lineage>
</organism>
<dbReference type="PANTHER" id="PTHR22911:SF137">
    <property type="entry name" value="SOLUTE CARRIER FAMILY 35 MEMBER G2-RELATED"/>
    <property type="match status" value="1"/>
</dbReference>
<dbReference type="InterPro" id="IPR000620">
    <property type="entry name" value="EamA_dom"/>
</dbReference>
<comment type="similarity">
    <text evidence="2">Belongs to the EamA transporter family.</text>
</comment>
<comment type="caution">
    <text evidence="10">The sequence shown here is derived from an EMBL/GenBank/DDBJ whole genome shotgun (WGS) entry which is preliminary data.</text>
</comment>
<keyword evidence="5 8" id="KW-0812">Transmembrane</keyword>
<evidence type="ECO:0000256" key="7">
    <source>
        <dbReference type="ARBA" id="ARBA00023136"/>
    </source>
</evidence>
<feature type="transmembrane region" description="Helical" evidence="8">
    <location>
        <begin position="249"/>
        <end position="267"/>
    </location>
</feature>
<evidence type="ECO:0000256" key="4">
    <source>
        <dbReference type="ARBA" id="ARBA00022475"/>
    </source>
</evidence>
<dbReference type="RefSeq" id="WP_275633715.1">
    <property type="nucleotide sequence ID" value="NZ_JARGYD010000006.1"/>
</dbReference>
<accession>A0ABV7GSH7</accession>
<gene>
    <name evidence="10" type="primary">rarD</name>
    <name evidence="10" type="ORF">ACFOGP_17810</name>
</gene>
<keyword evidence="6 8" id="KW-1133">Transmembrane helix</keyword>
<reference evidence="11" key="1">
    <citation type="journal article" date="2019" name="Int. J. Syst. Evol. Microbiol.">
        <title>The Global Catalogue of Microorganisms (GCM) 10K type strain sequencing project: providing services to taxonomists for standard genome sequencing and annotation.</title>
        <authorList>
            <consortium name="The Broad Institute Genomics Platform"/>
            <consortium name="The Broad Institute Genome Sequencing Center for Infectious Disease"/>
            <person name="Wu L."/>
            <person name="Ma J."/>
        </authorList>
    </citation>
    <scope>NUCLEOTIDE SEQUENCE [LARGE SCALE GENOMIC DNA]</scope>
    <source>
        <strain evidence="11">KCTC 52366</strain>
    </source>
</reference>
<feature type="domain" description="EamA" evidence="9">
    <location>
        <begin position="6"/>
        <end position="142"/>
    </location>
</feature>
<evidence type="ECO:0000256" key="2">
    <source>
        <dbReference type="ARBA" id="ARBA00007362"/>
    </source>
</evidence>
<proteinExistence type="inferred from homology"/>
<keyword evidence="3" id="KW-0813">Transport</keyword>
<dbReference type="InterPro" id="IPR004626">
    <property type="entry name" value="RarD"/>
</dbReference>
<feature type="transmembrane region" description="Helical" evidence="8">
    <location>
        <begin position="7"/>
        <end position="25"/>
    </location>
</feature>
<evidence type="ECO:0000259" key="9">
    <source>
        <dbReference type="Pfam" id="PF00892"/>
    </source>
</evidence>
<feature type="transmembrane region" description="Helical" evidence="8">
    <location>
        <begin position="37"/>
        <end position="58"/>
    </location>
</feature>
<evidence type="ECO:0000313" key="10">
    <source>
        <dbReference type="EMBL" id="MFC3144584.1"/>
    </source>
</evidence>
<protein>
    <submittedName>
        <fullName evidence="10">EamA family transporter RarD</fullName>
    </submittedName>
</protein>
<comment type="subcellular location">
    <subcellularLocation>
        <location evidence="1">Cell membrane</location>
        <topology evidence="1">Multi-pass membrane protein</topology>
    </subcellularLocation>
</comment>
<evidence type="ECO:0000256" key="3">
    <source>
        <dbReference type="ARBA" id="ARBA00022448"/>
    </source>
</evidence>
<feature type="transmembrane region" description="Helical" evidence="8">
    <location>
        <begin position="70"/>
        <end position="90"/>
    </location>
</feature>